<name>A0A7J0DZE5_9ERIC</name>
<evidence type="ECO:0000313" key="1">
    <source>
        <dbReference type="EMBL" id="GFS44926.1"/>
    </source>
</evidence>
<gene>
    <name evidence="1" type="ORF">Acr_00g0092940</name>
</gene>
<dbReference type="Proteomes" id="UP000585474">
    <property type="component" value="Unassembled WGS sequence"/>
</dbReference>
<reference evidence="2" key="1">
    <citation type="submission" date="2019-07" db="EMBL/GenBank/DDBJ databases">
        <title>De Novo Assembly of kiwifruit Actinidia rufa.</title>
        <authorList>
            <person name="Sugita-Konishi S."/>
            <person name="Sato K."/>
            <person name="Mori E."/>
            <person name="Abe Y."/>
            <person name="Kisaki G."/>
            <person name="Hamano K."/>
            <person name="Suezawa K."/>
            <person name="Otani M."/>
            <person name="Fukuda T."/>
            <person name="Manabe T."/>
            <person name="Gomi K."/>
            <person name="Tabuchi M."/>
            <person name="Akimitsu K."/>
            <person name="Kataoka I."/>
        </authorList>
    </citation>
    <scope>NUCLEOTIDE SEQUENCE [LARGE SCALE GENOMIC DNA]</scope>
    <source>
        <strain evidence="2">cv. Fuchu</strain>
    </source>
</reference>
<comment type="caution">
    <text evidence="1">The sequence shown here is derived from an EMBL/GenBank/DDBJ whole genome shotgun (WGS) entry which is preliminary data.</text>
</comment>
<organism evidence="1 2">
    <name type="scientific">Actinidia rufa</name>
    <dbReference type="NCBI Taxonomy" id="165716"/>
    <lineage>
        <taxon>Eukaryota</taxon>
        <taxon>Viridiplantae</taxon>
        <taxon>Streptophyta</taxon>
        <taxon>Embryophyta</taxon>
        <taxon>Tracheophyta</taxon>
        <taxon>Spermatophyta</taxon>
        <taxon>Magnoliopsida</taxon>
        <taxon>eudicotyledons</taxon>
        <taxon>Gunneridae</taxon>
        <taxon>Pentapetalae</taxon>
        <taxon>asterids</taxon>
        <taxon>Ericales</taxon>
        <taxon>Actinidiaceae</taxon>
        <taxon>Actinidia</taxon>
    </lineage>
</organism>
<evidence type="ECO:0000313" key="2">
    <source>
        <dbReference type="Proteomes" id="UP000585474"/>
    </source>
</evidence>
<sequence>MHHSRCQVLECRPLSMTRQDRAALVECKPSNLDKSPALVSKPHASFSPKQGCPSLVPSLGYNGYFGDIKEVPCIDFLLDTHINAPYARVFMARMGACVPT</sequence>
<dbReference type="AlphaFoldDB" id="A0A7J0DZE5"/>
<dbReference type="EMBL" id="BJWL01000442">
    <property type="protein sequence ID" value="GFS44926.1"/>
    <property type="molecule type" value="Genomic_DNA"/>
</dbReference>
<accession>A0A7J0DZE5</accession>
<keyword evidence="2" id="KW-1185">Reference proteome</keyword>
<protein>
    <submittedName>
        <fullName evidence="1">Uncharacterized protein</fullName>
    </submittedName>
</protein>
<proteinExistence type="predicted"/>